<evidence type="ECO:0000313" key="3">
    <source>
        <dbReference type="EMBL" id="WLS43590.1"/>
    </source>
</evidence>
<dbReference type="GO" id="GO:0030247">
    <property type="term" value="F:polysaccharide binding"/>
    <property type="evidence" value="ECO:0007669"/>
    <property type="project" value="UniProtKB-UniRule"/>
</dbReference>
<feature type="chain" id="PRO_5042462081" evidence="1">
    <location>
        <begin position="26"/>
        <end position="258"/>
    </location>
</feature>
<dbReference type="Proteomes" id="UP001235874">
    <property type="component" value="Chromosome"/>
</dbReference>
<dbReference type="SUPFAM" id="SSF49384">
    <property type="entry name" value="Carbohydrate-binding domain"/>
    <property type="match status" value="1"/>
</dbReference>
<protein>
    <submittedName>
        <fullName evidence="3">Cellulose binding domain-containing protein</fullName>
    </submittedName>
</protein>
<evidence type="ECO:0000256" key="1">
    <source>
        <dbReference type="SAM" id="SignalP"/>
    </source>
</evidence>
<evidence type="ECO:0000313" key="4">
    <source>
        <dbReference type="Proteomes" id="UP001235874"/>
    </source>
</evidence>
<feature type="signal peptide" evidence="1">
    <location>
        <begin position="1"/>
        <end position="25"/>
    </location>
</feature>
<feature type="domain" description="CBM2" evidence="2">
    <location>
        <begin position="155"/>
        <end position="258"/>
    </location>
</feature>
<dbReference type="PROSITE" id="PS51173">
    <property type="entry name" value="CBM2"/>
    <property type="match status" value="1"/>
</dbReference>
<dbReference type="GO" id="GO:0005975">
    <property type="term" value="P:carbohydrate metabolic process"/>
    <property type="evidence" value="ECO:0007669"/>
    <property type="project" value="InterPro"/>
</dbReference>
<dbReference type="Pfam" id="PF00553">
    <property type="entry name" value="CBM_2"/>
    <property type="match status" value="1"/>
</dbReference>
<dbReference type="EMBL" id="CP130472">
    <property type="protein sequence ID" value="WLS43590.1"/>
    <property type="molecule type" value="Genomic_DNA"/>
</dbReference>
<keyword evidence="1" id="KW-0732">Signal</keyword>
<dbReference type="GO" id="GO:0004553">
    <property type="term" value="F:hydrolase activity, hydrolyzing O-glycosyl compounds"/>
    <property type="evidence" value="ECO:0007669"/>
    <property type="project" value="InterPro"/>
</dbReference>
<dbReference type="RefSeq" id="WP_306271062.1">
    <property type="nucleotide sequence ID" value="NZ_CP130472.1"/>
</dbReference>
<accession>A0AAJ6L0P1</accession>
<dbReference type="SMART" id="SM00637">
    <property type="entry name" value="CBD_II"/>
    <property type="match status" value="1"/>
</dbReference>
<sequence length="258" mass="26800">MLRKLLTVTTVVLAGWAATTGVAAAAPTLSPPTAVAAPTPIAVATPTPVPTPAPTCPPALPISGRVTGATATSLTITYAIVLSPPCGFDPPVTVTLFAGRDDALRWQNPVAEATSGPERNGTVTIERLTPDTEYWYRFSDENDLPDPYVIGGAARTLPLAACRATATVDSRWGGGYVATVTVRNTGVEPLDRWHVSWRWAGDERIQAIWGGLADTEGADVTVGNASYNGTLAPDAVTTFGMLVATSTAPAELTLTCGR</sequence>
<dbReference type="AlphaFoldDB" id="A0AAJ6L0P1"/>
<organism evidence="3 4">
    <name type="scientific">Micromonospora profundi</name>
    <dbReference type="NCBI Taxonomy" id="1420889"/>
    <lineage>
        <taxon>Bacteria</taxon>
        <taxon>Bacillati</taxon>
        <taxon>Actinomycetota</taxon>
        <taxon>Actinomycetes</taxon>
        <taxon>Micromonosporales</taxon>
        <taxon>Micromonosporaceae</taxon>
        <taxon>Micromonospora</taxon>
    </lineage>
</organism>
<gene>
    <name evidence="3" type="ORF">Q3V37_19520</name>
</gene>
<dbReference type="InterPro" id="IPR012291">
    <property type="entry name" value="CBM2_carb-bd_dom_sf"/>
</dbReference>
<proteinExistence type="predicted"/>
<dbReference type="InterPro" id="IPR008965">
    <property type="entry name" value="CBM2/CBM3_carb-bd_dom_sf"/>
</dbReference>
<dbReference type="Gene3D" id="2.60.40.290">
    <property type="match status" value="1"/>
</dbReference>
<reference evidence="3 4" key="1">
    <citation type="submission" date="2023-07" db="EMBL/GenBank/DDBJ databases">
        <title>Micromonospora profundi TRM 95458 converts glycerol to a new osmotic compound.</title>
        <authorList>
            <person name="Lu D."/>
        </authorList>
    </citation>
    <scope>NUCLEOTIDE SEQUENCE [LARGE SCALE GENOMIC DNA]</scope>
    <source>
        <strain evidence="3 4">TRM95458</strain>
    </source>
</reference>
<dbReference type="KEGG" id="mprn:Q3V37_19520"/>
<name>A0AAJ6L0P1_9ACTN</name>
<keyword evidence="4" id="KW-1185">Reference proteome</keyword>
<dbReference type="InterPro" id="IPR001919">
    <property type="entry name" value="CBD2"/>
</dbReference>
<evidence type="ECO:0000259" key="2">
    <source>
        <dbReference type="PROSITE" id="PS51173"/>
    </source>
</evidence>